<dbReference type="AlphaFoldDB" id="Q32706"/>
<dbReference type="EMBL" id="AH003261">
    <property type="protein sequence ID" value="AAA84691.1"/>
    <property type="molecule type" value="Genomic_DNA"/>
</dbReference>
<proteinExistence type="predicted"/>
<dbReference type="PIR" id="T01995">
    <property type="entry name" value="T01995"/>
</dbReference>
<protein>
    <submittedName>
        <fullName evidence="1">Uncharacterized protein</fullName>
    </submittedName>
</protein>
<sequence>MSSRQAAMVKLVDTLLLGSSANASRFESEWRHTVF</sequence>
<keyword evidence="1" id="KW-0934">Plastid</keyword>
<geneLocation type="chloroplast" evidence="1"/>
<evidence type="ECO:0000313" key="1">
    <source>
        <dbReference type="EMBL" id="AAA84691.1"/>
    </source>
</evidence>
<name>Q32706_TOBAC</name>
<keyword evidence="1" id="KW-0150">Chloroplast</keyword>
<accession>Q32706</accession>
<reference evidence="1" key="1">
    <citation type="journal article" date="1985" name="Curr. Genet.">
        <title>Location and nucleotide sequence of the genes for tobacco chloroplast tRNAArg (ACG) and tRNALeu(UAG).</title>
        <authorList>
            <person name="Kato A."/>
            <person name="Takaiwa F."/>
            <person name="Shinozaki K."/>
            <person name="Sugiura M."/>
        </authorList>
    </citation>
    <scope>NUCLEOTIDE SEQUENCE</scope>
</reference>
<organism evidence="1">
    <name type="scientific">Nicotiana tabacum</name>
    <name type="common">Common tobacco</name>
    <dbReference type="NCBI Taxonomy" id="4097"/>
    <lineage>
        <taxon>Eukaryota</taxon>
        <taxon>Viridiplantae</taxon>
        <taxon>Streptophyta</taxon>
        <taxon>Embryophyta</taxon>
        <taxon>Tracheophyta</taxon>
        <taxon>Spermatophyta</taxon>
        <taxon>Magnoliopsida</taxon>
        <taxon>eudicotyledons</taxon>
        <taxon>Gunneridae</taxon>
        <taxon>Pentapetalae</taxon>
        <taxon>asterids</taxon>
        <taxon>lamiids</taxon>
        <taxon>Solanales</taxon>
        <taxon>Solanaceae</taxon>
        <taxon>Nicotianoideae</taxon>
        <taxon>Nicotianeae</taxon>
        <taxon>Nicotiana</taxon>
    </lineage>
</organism>